<dbReference type="InterPro" id="IPR002126">
    <property type="entry name" value="Cadherin-like_dom"/>
</dbReference>
<dbReference type="PANTHER" id="PTHR24027:SF422">
    <property type="entry name" value="CADHERIN DOMAIN-CONTAINING PROTEIN"/>
    <property type="match status" value="1"/>
</dbReference>
<evidence type="ECO:0000256" key="6">
    <source>
        <dbReference type="ARBA" id="ARBA00022989"/>
    </source>
</evidence>
<gene>
    <name evidence="11" type="ORF">N309_13370</name>
</gene>
<dbReference type="InterPro" id="IPR039808">
    <property type="entry name" value="Cadherin"/>
</dbReference>
<accession>A0A099ZSP1</accession>
<dbReference type="GO" id="GO:0005509">
    <property type="term" value="F:calcium ion binding"/>
    <property type="evidence" value="ECO:0007669"/>
    <property type="project" value="UniProtKB-UniRule"/>
</dbReference>
<keyword evidence="4" id="KW-0677">Repeat</keyword>
<feature type="non-terminal residue" evidence="11">
    <location>
        <position position="253"/>
    </location>
</feature>
<dbReference type="GO" id="GO:0005912">
    <property type="term" value="C:adherens junction"/>
    <property type="evidence" value="ECO:0007669"/>
    <property type="project" value="TreeGrafter"/>
</dbReference>
<feature type="non-terminal residue" evidence="11">
    <location>
        <position position="1"/>
    </location>
</feature>
<dbReference type="EMBL" id="KL897742">
    <property type="protein sequence ID" value="KGL84801.1"/>
    <property type="molecule type" value="Genomic_DNA"/>
</dbReference>
<dbReference type="InterPro" id="IPR015919">
    <property type="entry name" value="Cadherin-like_sf"/>
</dbReference>
<evidence type="ECO:0000256" key="8">
    <source>
        <dbReference type="PROSITE-ProRule" id="PRU00043"/>
    </source>
</evidence>
<dbReference type="GO" id="GO:0045296">
    <property type="term" value="F:cadherin binding"/>
    <property type="evidence" value="ECO:0007669"/>
    <property type="project" value="TreeGrafter"/>
</dbReference>
<keyword evidence="5 8" id="KW-0106">Calcium</keyword>
<keyword evidence="7 9" id="KW-0472">Membrane</keyword>
<dbReference type="GO" id="GO:0007156">
    <property type="term" value="P:homophilic cell adhesion via plasma membrane adhesion molecules"/>
    <property type="evidence" value="ECO:0007669"/>
    <property type="project" value="InterPro"/>
</dbReference>
<dbReference type="GO" id="GO:0000902">
    <property type="term" value="P:cell morphogenesis"/>
    <property type="evidence" value="ECO:0007669"/>
    <property type="project" value="TreeGrafter"/>
</dbReference>
<evidence type="ECO:0000259" key="10">
    <source>
        <dbReference type="PROSITE" id="PS50268"/>
    </source>
</evidence>
<evidence type="ECO:0000256" key="4">
    <source>
        <dbReference type="ARBA" id="ARBA00022737"/>
    </source>
</evidence>
<dbReference type="GO" id="GO:0016477">
    <property type="term" value="P:cell migration"/>
    <property type="evidence" value="ECO:0007669"/>
    <property type="project" value="TreeGrafter"/>
</dbReference>
<comment type="subcellular location">
    <subcellularLocation>
        <location evidence="1">Membrane</location>
        <topology evidence="1">Single-pass membrane protein</topology>
    </subcellularLocation>
</comment>
<dbReference type="GO" id="GO:0016342">
    <property type="term" value="C:catenin complex"/>
    <property type="evidence" value="ECO:0007669"/>
    <property type="project" value="TreeGrafter"/>
</dbReference>
<proteinExistence type="predicted"/>
<dbReference type="PROSITE" id="PS50268">
    <property type="entry name" value="CADHERIN_2"/>
    <property type="match status" value="1"/>
</dbReference>
<dbReference type="Gene3D" id="2.60.40.60">
    <property type="entry name" value="Cadherins"/>
    <property type="match status" value="1"/>
</dbReference>
<evidence type="ECO:0000256" key="7">
    <source>
        <dbReference type="ARBA" id="ARBA00023136"/>
    </source>
</evidence>
<evidence type="ECO:0000256" key="3">
    <source>
        <dbReference type="ARBA" id="ARBA00022729"/>
    </source>
</evidence>
<reference evidence="11 12" key="1">
    <citation type="submission" date="2014-06" db="EMBL/GenBank/DDBJ databases">
        <title>Genome evolution of avian class.</title>
        <authorList>
            <person name="Zhang G."/>
            <person name="Li C."/>
        </authorList>
    </citation>
    <scope>NUCLEOTIDE SEQUENCE [LARGE SCALE GENOMIC DNA]</scope>
    <source>
        <strain evidence="11">BGI_N309</strain>
    </source>
</reference>
<dbReference type="GO" id="GO:0008013">
    <property type="term" value="F:beta-catenin binding"/>
    <property type="evidence" value="ECO:0007669"/>
    <property type="project" value="TreeGrafter"/>
</dbReference>
<protein>
    <recommendedName>
        <fullName evidence="10">Cadherin domain-containing protein</fullName>
    </recommendedName>
</protein>
<name>A0A099ZSP1_TINGU</name>
<dbReference type="Pfam" id="PF00028">
    <property type="entry name" value="Cadherin"/>
    <property type="match status" value="1"/>
</dbReference>
<evidence type="ECO:0000313" key="12">
    <source>
        <dbReference type="Proteomes" id="UP000053641"/>
    </source>
</evidence>
<keyword evidence="3" id="KW-0732">Signal</keyword>
<keyword evidence="2 9" id="KW-0812">Transmembrane</keyword>
<dbReference type="GO" id="GO:0016339">
    <property type="term" value="P:calcium-dependent cell-cell adhesion via plasma membrane cell adhesion molecules"/>
    <property type="evidence" value="ECO:0007669"/>
    <property type="project" value="TreeGrafter"/>
</dbReference>
<dbReference type="GO" id="GO:0044331">
    <property type="term" value="P:cell-cell adhesion mediated by cadherin"/>
    <property type="evidence" value="ECO:0007669"/>
    <property type="project" value="TreeGrafter"/>
</dbReference>
<evidence type="ECO:0000256" key="1">
    <source>
        <dbReference type="ARBA" id="ARBA00004167"/>
    </source>
</evidence>
<dbReference type="PANTHER" id="PTHR24027">
    <property type="entry name" value="CADHERIN-23"/>
    <property type="match status" value="1"/>
</dbReference>
<evidence type="ECO:0000313" key="11">
    <source>
        <dbReference type="EMBL" id="KGL84801.1"/>
    </source>
</evidence>
<dbReference type="SMART" id="SM00112">
    <property type="entry name" value="CA"/>
    <property type="match status" value="1"/>
</dbReference>
<evidence type="ECO:0000256" key="9">
    <source>
        <dbReference type="SAM" id="Phobius"/>
    </source>
</evidence>
<feature type="transmembrane region" description="Helical" evidence="9">
    <location>
        <begin position="185"/>
        <end position="208"/>
    </location>
</feature>
<dbReference type="Proteomes" id="UP000053641">
    <property type="component" value="Unassembled WGS sequence"/>
</dbReference>
<sequence>DPDSGENGLLLYSLVDHEDNLFDIEENTGQIFVVSVRRWAGRVALLVQAADQGGKGLTAQTTVNVLIDDSSSDNIVILVLNQIINVVERNIAEVKRVLEEILEWNIYIIDVYSNELERRARASTDETYLNIIAVDEADQEVPGEEVKRKLTEQKTIIQSELEKIFETAVTAEFRVVSAEPASPELVATIVLSVLLGCTLVAFLAYIVITVKRSKKHKWAVEKQTKIIEVFDNPAVADINKSPQITEKQEHTNN</sequence>
<dbReference type="GO" id="GO:0007043">
    <property type="term" value="P:cell-cell junction assembly"/>
    <property type="evidence" value="ECO:0007669"/>
    <property type="project" value="TreeGrafter"/>
</dbReference>
<dbReference type="GO" id="GO:0034332">
    <property type="term" value="P:adherens junction organization"/>
    <property type="evidence" value="ECO:0007669"/>
    <property type="project" value="TreeGrafter"/>
</dbReference>
<dbReference type="SUPFAM" id="SSF49313">
    <property type="entry name" value="Cadherin-like"/>
    <property type="match status" value="1"/>
</dbReference>
<dbReference type="AlphaFoldDB" id="A0A099ZSP1"/>
<evidence type="ECO:0000256" key="5">
    <source>
        <dbReference type="ARBA" id="ARBA00022837"/>
    </source>
</evidence>
<dbReference type="STRING" id="94827.A0A099ZSP1"/>
<organism evidence="11 12">
    <name type="scientific">Tinamus guttatus</name>
    <name type="common">White-throated tinamou</name>
    <dbReference type="NCBI Taxonomy" id="94827"/>
    <lineage>
        <taxon>Eukaryota</taxon>
        <taxon>Metazoa</taxon>
        <taxon>Chordata</taxon>
        <taxon>Craniata</taxon>
        <taxon>Vertebrata</taxon>
        <taxon>Euteleostomi</taxon>
        <taxon>Archelosauria</taxon>
        <taxon>Archosauria</taxon>
        <taxon>Dinosauria</taxon>
        <taxon>Saurischia</taxon>
        <taxon>Theropoda</taxon>
        <taxon>Coelurosauria</taxon>
        <taxon>Aves</taxon>
        <taxon>Palaeognathae</taxon>
        <taxon>Tinamiformes</taxon>
        <taxon>Tinamidae</taxon>
        <taxon>Tinamus</taxon>
    </lineage>
</organism>
<keyword evidence="12" id="KW-1185">Reference proteome</keyword>
<dbReference type="CDD" id="cd11304">
    <property type="entry name" value="Cadherin_repeat"/>
    <property type="match status" value="1"/>
</dbReference>
<feature type="domain" description="Cadherin" evidence="10">
    <location>
        <begin position="1"/>
        <end position="77"/>
    </location>
</feature>
<evidence type="ECO:0000256" key="2">
    <source>
        <dbReference type="ARBA" id="ARBA00022692"/>
    </source>
</evidence>
<keyword evidence="6 9" id="KW-1133">Transmembrane helix</keyword>